<accession>A0A9D3T9S1</accession>
<sequence length="66" mass="7244">MQCDPDWKLGGRGGRAECHVFIINPVRGVCSLRSDGAHWHPLLGSGGASTCVKYTELKEHCYSENI</sequence>
<organism evidence="1 2">
    <name type="scientific">Megalops atlanticus</name>
    <name type="common">Tarpon</name>
    <name type="synonym">Clupea gigantea</name>
    <dbReference type="NCBI Taxonomy" id="7932"/>
    <lineage>
        <taxon>Eukaryota</taxon>
        <taxon>Metazoa</taxon>
        <taxon>Chordata</taxon>
        <taxon>Craniata</taxon>
        <taxon>Vertebrata</taxon>
        <taxon>Euteleostomi</taxon>
        <taxon>Actinopterygii</taxon>
        <taxon>Neopterygii</taxon>
        <taxon>Teleostei</taxon>
        <taxon>Elopiformes</taxon>
        <taxon>Megalopidae</taxon>
        <taxon>Megalops</taxon>
    </lineage>
</organism>
<evidence type="ECO:0000313" key="2">
    <source>
        <dbReference type="Proteomes" id="UP001046870"/>
    </source>
</evidence>
<name>A0A9D3T9S1_MEGAT</name>
<reference evidence="1" key="1">
    <citation type="submission" date="2021-01" db="EMBL/GenBank/DDBJ databases">
        <authorList>
            <person name="Zahm M."/>
            <person name="Roques C."/>
            <person name="Cabau C."/>
            <person name="Klopp C."/>
            <person name="Donnadieu C."/>
            <person name="Jouanno E."/>
            <person name="Lampietro C."/>
            <person name="Louis A."/>
            <person name="Herpin A."/>
            <person name="Echchiki A."/>
            <person name="Berthelot C."/>
            <person name="Parey E."/>
            <person name="Roest-Crollius H."/>
            <person name="Braasch I."/>
            <person name="Postlethwait J."/>
            <person name="Bobe J."/>
            <person name="Montfort J."/>
            <person name="Bouchez O."/>
            <person name="Begum T."/>
            <person name="Mejri S."/>
            <person name="Adams A."/>
            <person name="Chen W.-J."/>
            <person name="Guiguen Y."/>
        </authorList>
    </citation>
    <scope>NUCLEOTIDE SEQUENCE</scope>
    <source>
        <strain evidence="1">YG-15Mar2019-1</strain>
        <tissue evidence="1">Brain</tissue>
    </source>
</reference>
<dbReference type="EMBL" id="JAFDVH010000004">
    <property type="protein sequence ID" value="KAG7480435.1"/>
    <property type="molecule type" value="Genomic_DNA"/>
</dbReference>
<gene>
    <name evidence="1" type="ORF">MATL_G00056210</name>
</gene>
<comment type="caution">
    <text evidence="1">The sequence shown here is derived from an EMBL/GenBank/DDBJ whole genome shotgun (WGS) entry which is preliminary data.</text>
</comment>
<keyword evidence="2" id="KW-1185">Reference proteome</keyword>
<proteinExistence type="predicted"/>
<dbReference type="AlphaFoldDB" id="A0A9D3T9S1"/>
<dbReference type="Proteomes" id="UP001046870">
    <property type="component" value="Chromosome 4"/>
</dbReference>
<protein>
    <submittedName>
        <fullName evidence="1">Uncharacterized protein</fullName>
    </submittedName>
</protein>
<evidence type="ECO:0000313" key="1">
    <source>
        <dbReference type="EMBL" id="KAG7480435.1"/>
    </source>
</evidence>